<proteinExistence type="predicted"/>
<protein>
    <submittedName>
        <fullName evidence="1">Uncharacterized protein</fullName>
    </submittedName>
</protein>
<dbReference type="AlphaFoldDB" id="A0A6N2LB68"/>
<reference evidence="1" key="1">
    <citation type="submission" date="2019-03" db="EMBL/GenBank/DDBJ databases">
        <authorList>
            <person name="Mank J."/>
            <person name="Almeida P."/>
        </authorList>
    </citation>
    <scope>NUCLEOTIDE SEQUENCE</scope>
    <source>
        <strain evidence="1">78183</strain>
    </source>
</reference>
<evidence type="ECO:0000313" key="1">
    <source>
        <dbReference type="EMBL" id="VFU34529.1"/>
    </source>
</evidence>
<sequence>MEFILKKVNADGIRSLANLGMKETGLEVFQAISGHKLLVKRMDTDTLRSILIPDLLLVYGKQNVDEVNRVSQAPYIVGNAYDLHAPIRLQLSQPHSHNSEAPGKLLNIASKFWVLVSAIVREMISIRVNEDDGYAEVISHPRFAPDLSCYRLFDEVGAT</sequence>
<gene>
    <name evidence="1" type="ORF">SVIM_LOCUS165876</name>
</gene>
<organism evidence="1">
    <name type="scientific">Salix viminalis</name>
    <name type="common">Common osier</name>
    <name type="synonym">Basket willow</name>
    <dbReference type="NCBI Taxonomy" id="40686"/>
    <lineage>
        <taxon>Eukaryota</taxon>
        <taxon>Viridiplantae</taxon>
        <taxon>Streptophyta</taxon>
        <taxon>Embryophyta</taxon>
        <taxon>Tracheophyta</taxon>
        <taxon>Spermatophyta</taxon>
        <taxon>Magnoliopsida</taxon>
        <taxon>eudicotyledons</taxon>
        <taxon>Gunneridae</taxon>
        <taxon>Pentapetalae</taxon>
        <taxon>rosids</taxon>
        <taxon>fabids</taxon>
        <taxon>Malpighiales</taxon>
        <taxon>Salicaceae</taxon>
        <taxon>Saliceae</taxon>
        <taxon>Salix</taxon>
    </lineage>
</organism>
<dbReference type="EMBL" id="CAADRP010001013">
    <property type="protein sequence ID" value="VFU34529.1"/>
    <property type="molecule type" value="Genomic_DNA"/>
</dbReference>
<accession>A0A6N2LB68</accession>
<name>A0A6N2LB68_SALVM</name>